<evidence type="ECO:0008006" key="3">
    <source>
        <dbReference type="Google" id="ProtNLM"/>
    </source>
</evidence>
<keyword evidence="2" id="KW-1185">Reference proteome</keyword>
<name>A0ABY1WLE1_9GAMM</name>
<evidence type="ECO:0000313" key="2">
    <source>
        <dbReference type="Proteomes" id="UP000292544"/>
    </source>
</evidence>
<reference evidence="2" key="1">
    <citation type="submission" date="2019-02" db="EMBL/GenBank/DDBJ databases">
        <title>Draft genome sequence of Muricauda sp. 176CP4-71.</title>
        <authorList>
            <person name="Park J.-S."/>
        </authorList>
    </citation>
    <scope>NUCLEOTIDE SEQUENCE [LARGE SCALE GENOMIC DNA]</scope>
    <source>
        <strain evidence="2">176GS2-150</strain>
    </source>
</reference>
<dbReference type="InterPro" id="IPR011990">
    <property type="entry name" value="TPR-like_helical_dom_sf"/>
</dbReference>
<dbReference type="EMBL" id="SHLY01000007">
    <property type="protein sequence ID" value="TAA41749.1"/>
    <property type="molecule type" value="Genomic_DNA"/>
</dbReference>
<protein>
    <recommendedName>
        <fullName evidence="3">Sel1 repeat family protein</fullName>
    </recommendedName>
</protein>
<accession>A0ABY1WLE1</accession>
<dbReference type="RefSeq" id="WP_130567652.1">
    <property type="nucleotide sequence ID" value="NZ_SHLY01000007.1"/>
</dbReference>
<proteinExistence type="predicted"/>
<gene>
    <name evidence="1" type="ORF">EXY25_16035</name>
</gene>
<dbReference type="Gene3D" id="1.25.40.10">
    <property type="entry name" value="Tetratricopeptide repeat domain"/>
    <property type="match status" value="1"/>
</dbReference>
<sequence>MNNELQKAESALKSLQWKLEADEYDDEDEYNEATDSVEPAEVFEAAKKAALLGSTQGMHLYGVLLSENEETRAEAKSWVLKAANQGCWGAMDDIATELADTLGSSIVEQLAYFDLSGSGGNIDTCVKDLKKYSGIEVTEEQYQAAISLRDSVKNEFDSKGIEKSMCDCVFS</sequence>
<evidence type="ECO:0000313" key="1">
    <source>
        <dbReference type="EMBL" id="TAA41749.1"/>
    </source>
</evidence>
<comment type="caution">
    <text evidence="1">The sequence shown here is derived from an EMBL/GenBank/DDBJ whole genome shotgun (WGS) entry which is preliminary data.</text>
</comment>
<dbReference type="Proteomes" id="UP000292544">
    <property type="component" value="Unassembled WGS sequence"/>
</dbReference>
<organism evidence="1 2">
    <name type="scientific">Corallincola spongiicola</name>
    <dbReference type="NCBI Taxonomy" id="2520508"/>
    <lineage>
        <taxon>Bacteria</taxon>
        <taxon>Pseudomonadati</taxon>
        <taxon>Pseudomonadota</taxon>
        <taxon>Gammaproteobacteria</taxon>
        <taxon>Alteromonadales</taxon>
        <taxon>Psychromonadaceae</taxon>
        <taxon>Corallincola</taxon>
    </lineage>
</organism>